<dbReference type="AlphaFoldDB" id="A0A1C3RC37"/>
<organism evidence="2 3">
    <name type="scientific">Candidatus Terasakiella magnetica</name>
    <dbReference type="NCBI Taxonomy" id="1867952"/>
    <lineage>
        <taxon>Bacteria</taxon>
        <taxon>Pseudomonadati</taxon>
        <taxon>Pseudomonadota</taxon>
        <taxon>Alphaproteobacteria</taxon>
        <taxon>Rhodospirillales</taxon>
        <taxon>Terasakiellaceae</taxon>
        <taxon>Terasakiella</taxon>
    </lineage>
</organism>
<feature type="compositionally biased region" description="Polar residues" evidence="1">
    <location>
        <begin position="95"/>
        <end position="111"/>
    </location>
</feature>
<proteinExistence type="predicted"/>
<dbReference type="EMBL" id="FLYE01000001">
    <property type="protein sequence ID" value="SCA54831.1"/>
    <property type="molecule type" value="Genomic_DNA"/>
</dbReference>
<evidence type="ECO:0000256" key="1">
    <source>
        <dbReference type="SAM" id="MobiDB-lite"/>
    </source>
</evidence>
<dbReference type="STRING" id="1867952.MTBPR1_10078"/>
<evidence type="ECO:0000313" key="2">
    <source>
        <dbReference type="EMBL" id="SCA54831.1"/>
    </source>
</evidence>
<keyword evidence="3" id="KW-1185">Reference proteome</keyword>
<evidence type="ECO:0000313" key="3">
    <source>
        <dbReference type="Proteomes" id="UP000231658"/>
    </source>
</evidence>
<dbReference type="Proteomes" id="UP000231658">
    <property type="component" value="Unassembled WGS sequence"/>
</dbReference>
<protein>
    <submittedName>
        <fullName evidence="2">Uncharacterized protein</fullName>
    </submittedName>
</protein>
<sequence>MHESLMIKTGSSGGTVGVDGDQFYRDNHQGGEAQLSGEVAVSTDVITQARTPSGFPRTGASITENDIINLKGSEGRIKDMIAAGLVEGLPDGSYRVTSNQPSQEKPEGTQESLELQQESLGDDIEASITEIAQGANQGDVLSFISTFANNAGEINETAMGRIASSMSMEPEAARDQAATITAAFEAQAHATIEQATGMDSQDVINWAHENEPELMKKAMMQQATQRNTHGYQEIATKYVSNLDTANPDMILNADFGEGVEAYKKGKDIIIRHPKGETNWKTAVRAGIIKVGSR</sequence>
<name>A0A1C3RC37_9PROT</name>
<dbReference type="OrthoDB" id="8020271at2"/>
<feature type="region of interest" description="Disordered" evidence="1">
    <location>
        <begin position="1"/>
        <end position="29"/>
    </location>
</feature>
<accession>A0A1C3RC37</accession>
<reference evidence="2 3" key="1">
    <citation type="submission" date="2016-07" db="EMBL/GenBank/DDBJ databases">
        <authorList>
            <person name="Lefevre C.T."/>
        </authorList>
    </citation>
    <scope>NUCLEOTIDE SEQUENCE [LARGE SCALE GENOMIC DNA]</scope>
    <source>
        <strain evidence="2">PR1</strain>
    </source>
</reference>
<feature type="region of interest" description="Disordered" evidence="1">
    <location>
        <begin position="92"/>
        <end position="111"/>
    </location>
</feature>
<gene>
    <name evidence="2" type="ORF">MTBPR1_10078</name>
</gene>
<dbReference type="RefSeq" id="WP_069185572.1">
    <property type="nucleotide sequence ID" value="NZ_FLYE01000001.1"/>
</dbReference>